<dbReference type="InterPro" id="IPR016084">
    <property type="entry name" value="Haem_Oase-like_multi-hlx"/>
</dbReference>
<name>A0A161Q2H2_9PROT</name>
<gene>
    <name evidence="2" type="ORF">AUP44_07970</name>
</gene>
<keyword evidence="1" id="KW-0560">Oxidoreductase</keyword>
<dbReference type="AlphaFoldDB" id="A0A161Q2H2"/>
<dbReference type="GO" id="GO:0016491">
    <property type="term" value="F:oxidoreductase activity"/>
    <property type="evidence" value="ECO:0007669"/>
    <property type="project" value="UniProtKB-KW"/>
</dbReference>
<dbReference type="GeneID" id="97240990"/>
<evidence type="ECO:0000256" key="1">
    <source>
        <dbReference type="ARBA" id="ARBA00023002"/>
    </source>
</evidence>
<organism evidence="2 3">
    <name type="scientific">Tistrella mobilis</name>
    <dbReference type="NCBI Taxonomy" id="171437"/>
    <lineage>
        <taxon>Bacteria</taxon>
        <taxon>Pseudomonadati</taxon>
        <taxon>Pseudomonadota</taxon>
        <taxon>Alphaproteobacteria</taxon>
        <taxon>Geminicoccales</taxon>
        <taxon>Geminicoccaceae</taxon>
        <taxon>Tistrella</taxon>
    </lineage>
</organism>
<protein>
    <recommendedName>
        <fullName evidence="4">Iron-containing redox enzyme family protein</fullName>
    </recommendedName>
</protein>
<dbReference type="RefSeq" id="WP_062765640.1">
    <property type="nucleotide sequence ID" value="NZ_CP121045.1"/>
</dbReference>
<accession>A0A161Q2H2</accession>
<comment type="caution">
    <text evidence="2">The sequence shown here is derived from an EMBL/GenBank/DDBJ whole genome shotgun (WGS) entry which is preliminary data.</text>
</comment>
<dbReference type="InterPro" id="IPR039068">
    <property type="entry name" value="PqqC-like"/>
</dbReference>
<sequence length="353" mass="39829">MAERASDRRAYEDGLTATAAAATLWPIFRDRATGADEEQWRDMLDLAAIAAAGLAQEDGLDPVGELAVHRVLYAIYAGRILVPWSPQWRDLDDVRVDLLRRTLETGWDAAERRRLTGFFGPLPQVTDFAGWATHHCQAHRSNVGHPLFDFLSDRASFDQLRSFIVQETPFDIHFGDIVAMMLPGVHGGAKAEFSRNFWDEMGRGDQRLAHRQLRLDMMTALGVREDVHVTEVEAFCLEELRLANMYFHGVFNRALLPQAIGMMLATELMVPGRLDRQIQGWRRVGLDDDTMRYLIEHTVVDIEHAAGWMNEVVLPMLAERPEVMGEIVLGMARRLEHAAAVCDRMMTLLPAAA</sequence>
<dbReference type="SMART" id="SM01236">
    <property type="entry name" value="Haem_oxygenase_2"/>
    <property type="match status" value="1"/>
</dbReference>
<reference evidence="2 3" key="1">
    <citation type="submission" date="2015-12" db="EMBL/GenBank/DDBJ databases">
        <title>Genome sequence of Tistrella mobilis MCCC 1A02139.</title>
        <authorList>
            <person name="Lu L."/>
            <person name="Lai Q."/>
            <person name="Shao Z."/>
            <person name="Qian P."/>
        </authorList>
    </citation>
    <scope>NUCLEOTIDE SEQUENCE [LARGE SCALE GENOMIC DNA]</scope>
    <source>
        <strain evidence="2 3">MCCC 1A02139</strain>
    </source>
</reference>
<dbReference type="Proteomes" id="UP000075787">
    <property type="component" value="Unassembled WGS sequence"/>
</dbReference>
<dbReference type="Pfam" id="PF14518">
    <property type="entry name" value="Haem_oxygenas_2"/>
    <property type="match status" value="1"/>
</dbReference>
<evidence type="ECO:0000313" key="3">
    <source>
        <dbReference type="Proteomes" id="UP000075787"/>
    </source>
</evidence>
<proteinExistence type="predicted"/>
<evidence type="ECO:0008006" key="4">
    <source>
        <dbReference type="Google" id="ProtNLM"/>
    </source>
</evidence>
<dbReference type="SUPFAM" id="SSF48613">
    <property type="entry name" value="Heme oxygenase-like"/>
    <property type="match status" value="1"/>
</dbReference>
<evidence type="ECO:0000313" key="2">
    <source>
        <dbReference type="EMBL" id="KYO51746.1"/>
    </source>
</evidence>
<dbReference type="EMBL" id="LPZR01000166">
    <property type="protein sequence ID" value="KYO51746.1"/>
    <property type="molecule type" value="Genomic_DNA"/>
</dbReference>
<dbReference type="PANTHER" id="PTHR40279:SF3">
    <property type="entry name" value="4-AMINOBENZOATE SYNTHASE"/>
    <property type="match status" value="1"/>
</dbReference>
<dbReference type="Gene3D" id="1.20.910.10">
    <property type="entry name" value="Heme oxygenase-like"/>
    <property type="match status" value="1"/>
</dbReference>
<dbReference type="OrthoDB" id="277294at2"/>
<dbReference type="PANTHER" id="PTHR40279">
    <property type="entry name" value="PQQC-LIKE PROTEIN"/>
    <property type="match status" value="1"/>
</dbReference>